<accession>A0A671WJZ4</accession>
<feature type="compositionally biased region" description="Basic and acidic residues" evidence="1">
    <location>
        <begin position="298"/>
        <end position="316"/>
    </location>
</feature>
<reference evidence="3" key="2">
    <citation type="submission" date="2025-08" db="UniProtKB">
        <authorList>
            <consortium name="Ensembl"/>
        </authorList>
    </citation>
    <scope>IDENTIFICATION</scope>
</reference>
<dbReference type="Ensembl" id="ENSSAUT00010038864.1">
    <property type="protein sequence ID" value="ENSSAUP00010036916.1"/>
    <property type="gene ID" value="ENSSAUG00010015573.1"/>
</dbReference>
<dbReference type="InterPro" id="IPR042869">
    <property type="entry name" value="ARHGAP11A/B"/>
</dbReference>
<dbReference type="SUPFAM" id="SSF48350">
    <property type="entry name" value="GTPase activation domain, GAP"/>
    <property type="match status" value="1"/>
</dbReference>
<dbReference type="PROSITE" id="PS50238">
    <property type="entry name" value="RHOGAP"/>
    <property type="match status" value="1"/>
</dbReference>
<dbReference type="AlphaFoldDB" id="A0A671WJZ4"/>
<feature type="domain" description="Rho-GAP" evidence="2">
    <location>
        <begin position="41"/>
        <end position="228"/>
    </location>
</feature>
<evidence type="ECO:0000313" key="3">
    <source>
        <dbReference type="Ensembl" id="ENSSAUP00010036916.1"/>
    </source>
</evidence>
<dbReference type="GO" id="GO:0005096">
    <property type="term" value="F:GTPase activator activity"/>
    <property type="evidence" value="ECO:0007669"/>
    <property type="project" value="TreeGrafter"/>
</dbReference>
<organism evidence="3 4">
    <name type="scientific">Sparus aurata</name>
    <name type="common">Gilthead sea bream</name>
    <dbReference type="NCBI Taxonomy" id="8175"/>
    <lineage>
        <taxon>Eukaryota</taxon>
        <taxon>Metazoa</taxon>
        <taxon>Chordata</taxon>
        <taxon>Craniata</taxon>
        <taxon>Vertebrata</taxon>
        <taxon>Euteleostomi</taxon>
        <taxon>Actinopterygii</taxon>
        <taxon>Neopterygii</taxon>
        <taxon>Teleostei</taxon>
        <taxon>Neoteleostei</taxon>
        <taxon>Acanthomorphata</taxon>
        <taxon>Eupercaria</taxon>
        <taxon>Spariformes</taxon>
        <taxon>Sparidae</taxon>
        <taxon>Sparus</taxon>
    </lineage>
</organism>
<dbReference type="SMART" id="SM00324">
    <property type="entry name" value="RhoGAP"/>
    <property type="match status" value="1"/>
</dbReference>
<dbReference type="PANTHER" id="PTHR15670">
    <property type="entry name" value="RHO GTPASE ACTIVATING PROTEIN 11A"/>
    <property type="match status" value="1"/>
</dbReference>
<dbReference type="InterPro" id="IPR000198">
    <property type="entry name" value="RhoGAP_dom"/>
</dbReference>
<dbReference type="Gene3D" id="1.10.555.10">
    <property type="entry name" value="Rho GTPase activation protein"/>
    <property type="match status" value="1"/>
</dbReference>
<name>A0A671WJZ4_SPAAU</name>
<feature type="region of interest" description="Disordered" evidence="1">
    <location>
        <begin position="289"/>
        <end position="316"/>
    </location>
</feature>
<dbReference type="PANTHER" id="PTHR15670:SF4">
    <property type="entry name" value="RHO GTPASE-ACTIVATING PROTEIN 11A"/>
    <property type="match status" value="1"/>
</dbReference>
<dbReference type="GO" id="GO:0007165">
    <property type="term" value="P:signal transduction"/>
    <property type="evidence" value="ECO:0007669"/>
    <property type="project" value="InterPro"/>
</dbReference>
<evidence type="ECO:0000256" key="1">
    <source>
        <dbReference type="SAM" id="MobiDB-lite"/>
    </source>
</evidence>
<dbReference type="Pfam" id="PF00620">
    <property type="entry name" value="RhoGAP"/>
    <property type="match status" value="1"/>
</dbReference>
<keyword evidence="4" id="KW-1185">Reference proteome</keyword>
<evidence type="ECO:0000259" key="2">
    <source>
        <dbReference type="PROSITE" id="PS50238"/>
    </source>
</evidence>
<protein>
    <recommendedName>
        <fullName evidence="2">Rho-GAP domain-containing protein</fullName>
    </recommendedName>
</protein>
<dbReference type="InterPro" id="IPR008936">
    <property type="entry name" value="Rho_GTPase_activation_prot"/>
</dbReference>
<proteinExistence type="predicted"/>
<evidence type="ECO:0000313" key="4">
    <source>
        <dbReference type="Proteomes" id="UP000472265"/>
    </source>
</evidence>
<dbReference type="Proteomes" id="UP000472265">
    <property type="component" value="Chromosome 22"/>
</dbReference>
<dbReference type="GeneTree" id="ENSGT00940000155312"/>
<reference evidence="3" key="1">
    <citation type="submission" date="2021-04" db="EMBL/GenBank/DDBJ databases">
        <authorList>
            <consortium name="Wellcome Sanger Institute Data Sharing"/>
        </authorList>
    </citation>
    <scope>NUCLEOTIDE SEQUENCE [LARGE SCALE GENOMIC DNA]</scope>
</reference>
<sequence>MKVTDSNVIRFHLQVLHGITVRSFEKKKERLFIGGAKIFGVPLENLPRRYIPEFGLVPCFLVEACSFLLERIATVGLFRKPGSLPRIKTLRAKLNKGDGCLSTALPYDLATLIKQFCRELPESLFPSELHAALLKAQALPDLEDRTSALQLLSCLLPARSSSSLHYLFNFLSKVSHRCTENLMTSTNLATVFVPCLLPPPNKTEMSEGRLELRVLVLHTFIENPHIFGLHSVKTVPLNQGRSKVKPAVSEVEKVSTSGGRKPLRRSLGLDSFPGVLLFRTCFAERGDKPAGTLLDSPRPTRKDSCKAPQEKQKRDLHLTHFPRFTRSLDAGSSPVLTGVGKLRLTPWGRRTSL</sequence>
<reference evidence="3" key="3">
    <citation type="submission" date="2025-09" db="UniProtKB">
        <authorList>
            <consortium name="Ensembl"/>
        </authorList>
    </citation>
    <scope>IDENTIFICATION</scope>
</reference>
<gene>
    <name evidence="3" type="primary">arhgap11b</name>
</gene>